<dbReference type="EMBL" id="VCEI01000021">
    <property type="protein sequence ID" value="TLU94252.1"/>
    <property type="molecule type" value="Genomic_DNA"/>
</dbReference>
<reference evidence="2 3" key="1">
    <citation type="submission" date="2019-05" db="EMBL/GenBank/DDBJ databases">
        <authorList>
            <person name="Qu J.-H."/>
        </authorList>
    </citation>
    <scope>NUCLEOTIDE SEQUENCE [LARGE SCALE GENOMIC DNA]</scope>
    <source>
        <strain evidence="2 3">Z12</strain>
    </source>
</reference>
<dbReference type="Proteomes" id="UP000309788">
    <property type="component" value="Unassembled WGS sequence"/>
</dbReference>
<keyword evidence="3" id="KW-1185">Reference proteome</keyword>
<gene>
    <name evidence="2" type="ORF">FEM55_08330</name>
</gene>
<feature type="chain" id="PRO_5024437817" description="T9SS type A sorting domain-containing protein" evidence="1">
    <location>
        <begin position="25"/>
        <end position="137"/>
    </location>
</feature>
<feature type="signal peptide" evidence="1">
    <location>
        <begin position="1"/>
        <end position="24"/>
    </location>
</feature>
<name>A0A5R9KDP4_9BACT</name>
<protein>
    <recommendedName>
        <fullName evidence="4">T9SS type A sorting domain-containing protein</fullName>
    </recommendedName>
</protein>
<evidence type="ECO:0000313" key="3">
    <source>
        <dbReference type="Proteomes" id="UP000309788"/>
    </source>
</evidence>
<dbReference type="RefSeq" id="WP_138280880.1">
    <property type="nucleotide sequence ID" value="NZ_BMGE01000002.1"/>
</dbReference>
<keyword evidence="1" id="KW-0732">Signal</keyword>
<proteinExistence type="predicted"/>
<evidence type="ECO:0000313" key="2">
    <source>
        <dbReference type="EMBL" id="TLU94252.1"/>
    </source>
</evidence>
<comment type="caution">
    <text evidence="2">The sequence shown here is derived from an EMBL/GenBank/DDBJ whole genome shotgun (WGS) entry which is preliminary data.</text>
</comment>
<evidence type="ECO:0008006" key="4">
    <source>
        <dbReference type="Google" id="ProtNLM"/>
    </source>
</evidence>
<accession>A0A5R9KDP4</accession>
<sequence length="137" mass="15490">MKKMLTSLAAAAFGILLLSATVSALPVETKAECKNNNCRNFRMGMYQIKNTVTMKVLIEKALGERMALRLLNDKGQILHEEHIGKATRKFGRKLNFSEIQDGNYTLEISDNQERIVKYIRLATKDVSEVNRTLVAMN</sequence>
<organism evidence="2 3">
    <name type="scientific">Dyadobacter sediminis</name>
    <dbReference type="NCBI Taxonomy" id="1493691"/>
    <lineage>
        <taxon>Bacteria</taxon>
        <taxon>Pseudomonadati</taxon>
        <taxon>Bacteroidota</taxon>
        <taxon>Cytophagia</taxon>
        <taxon>Cytophagales</taxon>
        <taxon>Spirosomataceae</taxon>
        <taxon>Dyadobacter</taxon>
    </lineage>
</organism>
<dbReference type="AlphaFoldDB" id="A0A5R9KDP4"/>
<dbReference type="OrthoDB" id="955668at2"/>
<evidence type="ECO:0000256" key="1">
    <source>
        <dbReference type="SAM" id="SignalP"/>
    </source>
</evidence>